<accession>A0A1W2BMK4</accession>
<feature type="chain" id="PRO_5012031874" evidence="1">
    <location>
        <begin position="27"/>
        <end position="60"/>
    </location>
</feature>
<proteinExistence type="predicted"/>
<dbReference type="STRING" id="504486.SAMN05660703_2541"/>
<dbReference type="RefSeq" id="WP_084061863.1">
    <property type="nucleotide sequence ID" value="NZ_FWXO01000004.1"/>
</dbReference>
<keyword evidence="1" id="KW-0732">Signal</keyword>
<keyword evidence="3" id="KW-1185">Reference proteome</keyword>
<protein>
    <submittedName>
        <fullName evidence="2">Uncharacterized protein</fullName>
    </submittedName>
</protein>
<reference evidence="2 3" key="1">
    <citation type="submission" date="2017-04" db="EMBL/GenBank/DDBJ databases">
        <authorList>
            <person name="Afonso C.L."/>
            <person name="Miller P.J."/>
            <person name="Scott M.A."/>
            <person name="Spackman E."/>
            <person name="Goraichik I."/>
            <person name="Dimitrov K.M."/>
            <person name="Suarez D.L."/>
            <person name="Swayne D.E."/>
        </authorList>
    </citation>
    <scope>NUCLEOTIDE SEQUENCE [LARGE SCALE GENOMIC DNA]</scope>
    <source>
        <strain evidence="2 3">DSM 21164</strain>
    </source>
</reference>
<evidence type="ECO:0000313" key="3">
    <source>
        <dbReference type="Proteomes" id="UP000192360"/>
    </source>
</evidence>
<dbReference type="EMBL" id="FWXO01000004">
    <property type="protein sequence ID" value="SMC74101.1"/>
    <property type="molecule type" value="Genomic_DNA"/>
</dbReference>
<dbReference type="Proteomes" id="UP000192360">
    <property type="component" value="Unassembled WGS sequence"/>
</dbReference>
<organism evidence="2 3">
    <name type="scientific">Cellulophaga tyrosinoxydans</name>
    <dbReference type="NCBI Taxonomy" id="504486"/>
    <lineage>
        <taxon>Bacteria</taxon>
        <taxon>Pseudomonadati</taxon>
        <taxon>Bacteroidota</taxon>
        <taxon>Flavobacteriia</taxon>
        <taxon>Flavobacteriales</taxon>
        <taxon>Flavobacteriaceae</taxon>
        <taxon>Cellulophaga</taxon>
    </lineage>
</organism>
<gene>
    <name evidence="2" type="ORF">SAMN05660703_2541</name>
</gene>
<dbReference type="PROSITE" id="PS51257">
    <property type="entry name" value="PROKAR_LIPOPROTEIN"/>
    <property type="match status" value="1"/>
</dbReference>
<feature type="signal peptide" evidence="1">
    <location>
        <begin position="1"/>
        <end position="26"/>
    </location>
</feature>
<sequence>MNTKKPLLALAAIACFAFTSCTSTSASDDAAYENDSIEKTRIKVPANGIEKTRIKVPANG</sequence>
<evidence type="ECO:0000256" key="1">
    <source>
        <dbReference type="SAM" id="SignalP"/>
    </source>
</evidence>
<dbReference type="AlphaFoldDB" id="A0A1W2BMK4"/>
<evidence type="ECO:0000313" key="2">
    <source>
        <dbReference type="EMBL" id="SMC74101.1"/>
    </source>
</evidence>
<name>A0A1W2BMK4_9FLAO</name>